<keyword evidence="1" id="KW-0812">Transmembrane</keyword>
<protein>
    <recommendedName>
        <fullName evidence="4">DUF1634 domain-containing protein</fullName>
    </recommendedName>
</protein>
<feature type="transmembrane region" description="Helical" evidence="1">
    <location>
        <begin position="127"/>
        <end position="146"/>
    </location>
</feature>
<evidence type="ECO:0008006" key="4">
    <source>
        <dbReference type="Google" id="ProtNLM"/>
    </source>
</evidence>
<dbReference type="Proteomes" id="UP000217257">
    <property type="component" value="Chromosome"/>
</dbReference>
<keyword evidence="1" id="KW-0472">Membrane</keyword>
<evidence type="ECO:0000313" key="2">
    <source>
        <dbReference type="EMBL" id="ATB41304.1"/>
    </source>
</evidence>
<dbReference type="EMBL" id="CP022098">
    <property type="protein sequence ID" value="ATB41304.1"/>
    <property type="molecule type" value="Genomic_DNA"/>
</dbReference>
<dbReference type="AlphaFoldDB" id="A0A250JBM0"/>
<sequence length="148" mass="15541">MDERGEMMTKKVSVPVAQWVPQRVRPRAVSGSYPAVPRVGTPSTSTEHIARAEAGERWISRLLRGGAACSGVLFLTSLALESLPDSEPVHVAIDVLRKGAASALLVTPVVRLVVAGTTLGIRGEWRYAAYAAGVLSLLAVAVGAGFHA</sequence>
<evidence type="ECO:0000256" key="1">
    <source>
        <dbReference type="SAM" id="Phobius"/>
    </source>
</evidence>
<organism evidence="2 3">
    <name type="scientific">Cystobacter fuscus</name>
    <dbReference type="NCBI Taxonomy" id="43"/>
    <lineage>
        <taxon>Bacteria</taxon>
        <taxon>Pseudomonadati</taxon>
        <taxon>Myxococcota</taxon>
        <taxon>Myxococcia</taxon>
        <taxon>Myxococcales</taxon>
        <taxon>Cystobacterineae</taxon>
        <taxon>Archangiaceae</taxon>
        <taxon>Cystobacter</taxon>
    </lineage>
</organism>
<dbReference type="RefSeq" id="WP_095989045.1">
    <property type="nucleotide sequence ID" value="NZ_CP022098.1"/>
</dbReference>
<gene>
    <name evidence="2" type="ORF">CYFUS_006769</name>
</gene>
<reference evidence="2 3" key="1">
    <citation type="submission" date="2017-06" db="EMBL/GenBank/DDBJ databases">
        <title>Sequencing and comparative analysis of myxobacterial genomes.</title>
        <authorList>
            <person name="Rupp O."/>
            <person name="Goesmann A."/>
            <person name="Sogaard-Andersen L."/>
        </authorList>
    </citation>
    <scope>NUCLEOTIDE SEQUENCE [LARGE SCALE GENOMIC DNA]</scope>
    <source>
        <strain evidence="2 3">DSM 52655</strain>
    </source>
</reference>
<proteinExistence type="predicted"/>
<accession>A0A250JBM0</accession>
<name>A0A250JBM0_9BACT</name>
<evidence type="ECO:0000313" key="3">
    <source>
        <dbReference type="Proteomes" id="UP000217257"/>
    </source>
</evidence>
<dbReference type="KEGG" id="cfus:CYFUS_006769"/>
<keyword evidence="1" id="KW-1133">Transmembrane helix</keyword>